<dbReference type="Pfam" id="PF00067">
    <property type="entry name" value="p450"/>
    <property type="match status" value="2"/>
</dbReference>
<evidence type="ECO:0000256" key="6">
    <source>
        <dbReference type="ARBA" id="ARBA00023033"/>
    </source>
</evidence>
<dbReference type="InterPro" id="IPR050121">
    <property type="entry name" value="Cytochrome_P450_monoxygenase"/>
</dbReference>
<dbReference type="CDD" id="cd11062">
    <property type="entry name" value="CYP58-like"/>
    <property type="match status" value="1"/>
</dbReference>
<evidence type="ECO:0000256" key="8">
    <source>
        <dbReference type="RuleBase" id="RU000461"/>
    </source>
</evidence>
<dbReference type="InterPro" id="IPR017972">
    <property type="entry name" value="Cyt_P450_CS"/>
</dbReference>
<evidence type="ECO:0000256" key="5">
    <source>
        <dbReference type="ARBA" id="ARBA00023004"/>
    </source>
</evidence>
<keyword evidence="9" id="KW-1133">Transmembrane helix</keyword>
<sequence>MDILEAISAHALLFAAASLVAWTIYGTIYRLYLSPISSFPGPKLAALTFWYEFYYDICPNMGSTLFTCLHISTPEFYETLYSSSKKRDKWYWFTKLFGLDNSTFATTDHNIHRMRRAPLNSFFSVASVRRLQPLIEERVQIFLQRLRGLTGTGEVTNMAVVTSAFSNDVIMMYTFGRMYHRLEAPDFDSANHFQNHEAGKMAPLMKHAIWILRIIQALPESILSRMDPALASLVELKNSMRKQIIQISSEKNNSPWILTVITYYLLSHPTVLHNLTTELCNAIPNPHISIPEATLANLPYLTGVIKEGLRLGCGVSSRLQRIPHQPLLFPNSTKHRDWIIPAGTPVSMTSMLVHHDESIFPNSEKFQPERWEDPRLERYLVAFSKGSRQCLGMNLAWAEMHLWVSSVFRRFGSKVIRFEGDEGVLELVRTDLEDVRIVADRFVPIVKEGSNGVRVRVLPRE</sequence>
<dbReference type="GO" id="GO:0020037">
    <property type="term" value="F:heme binding"/>
    <property type="evidence" value="ECO:0007669"/>
    <property type="project" value="InterPro"/>
</dbReference>
<keyword evidence="9" id="KW-0812">Transmembrane</keyword>
<reference evidence="10 11" key="1">
    <citation type="submission" date="2016-04" db="EMBL/GenBank/DDBJ databases">
        <title>A degradative enzymes factory behind the ericoid mycorrhizal symbiosis.</title>
        <authorList>
            <consortium name="DOE Joint Genome Institute"/>
            <person name="Martino E."/>
            <person name="Morin E."/>
            <person name="Grelet G."/>
            <person name="Kuo A."/>
            <person name="Kohler A."/>
            <person name="Daghino S."/>
            <person name="Barry K."/>
            <person name="Choi C."/>
            <person name="Cichocki N."/>
            <person name="Clum A."/>
            <person name="Copeland A."/>
            <person name="Hainaut M."/>
            <person name="Haridas S."/>
            <person name="Labutti K."/>
            <person name="Lindquist E."/>
            <person name="Lipzen A."/>
            <person name="Khouja H.-R."/>
            <person name="Murat C."/>
            <person name="Ohm R."/>
            <person name="Olson A."/>
            <person name="Spatafora J."/>
            <person name="Veneault-Fourrey C."/>
            <person name="Henrissat B."/>
            <person name="Grigoriev I."/>
            <person name="Martin F."/>
            <person name="Perotto S."/>
        </authorList>
    </citation>
    <scope>NUCLEOTIDE SEQUENCE [LARGE SCALE GENOMIC DNA]</scope>
    <source>
        <strain evidence="10 11">F</strain>
    </source>
</reference>
<gene>
    <name evidence="10" type="ORF">L207DRAFT_549531</name>
</gene>
<evidence type="ECO:0000256" key="4">
    <source>
        <dbReference type="ARBA" id="ARBA00023002"/>
    </source>
</evidence>
<evidence type="ECO:0000313" key="11">
    <source>
        <dbReference type="Proteomes" id="UP000235786"/>
    </source>
</evidence>
<keyword evidence="3 7" id="KW-0479">Metal-binding</keyword>
<accession>A0A2J6QUT5</accession>
<dbReference type="STRING" id="1149755.A0A2J6QUT5"/>
<feature type="transmembrane region" description="Helical" evidence="9">
    <location>
        <begin position="12"/>
        <end position="32"/>
    </location>
</feature>
<evidence type="ECO:0000256" key="3">
    <source>
        <dbReference type="ARBA" id="ARBA00022723"/>
    </source>
</evidence>
<organism evidence="10 11">
    <name type="scientific">Hyaloscypha variabilis (strain UAMH 11265 / GT02V1 / F)</name>
    <name type="common">Meliniomyces variabilis</name>
    <dbReference type="NCBI Taxonomy" id="1149755"/>
    <lineage>
        <taxon>Eukaryota</taxon>
        <taxon>Fungi</taxon>
        <taxon>Dikarya</taxon>
        <taxon>Ascomycota</taxon>
        <taxon>Pezizomycotina</taxon>
        <taxon>Leotiomycetes</taxon>
        <taxon>Helotiales</taxon>
        <taxon>Hyaloscyphaceae</taxon>
        <taxon>Hyaloscypha</taxon>
        <taxon>Hyaloscypha variabilis</taxon>
    </lineage>
</organism>
<feature type="binding site" description="axial binding residue" evidence="7">
    <location>
        <position position="390"/>
    </location>
    <ligand>
        <name>heme</name>
        <dbReference type="ChEBI" id="CHEBI:30413"/>
    </ligand>
    <ligandPart>
        <name>Fe</name>
        <dbReference type="ChEBI" id="CHEBI:18248"/>
    </ligandPart>
</feature>
<dbReference type="GO" id="GO:0004497">
    <property type="term" value="F:monooxygenase activity"/>
    <property type="evidence" value="ECO:0007669"/>
    <property type="project" value="UniProtKB-KW"/>
</dbReference>
<keyword evidence="11" id="KW-1185">Reference proteome</keyword>
<evidence type="ECO:0000256" key="1">
    <source>
        <dbReference type="ARBA" id="ARBA00001971"/>
    </source>
</evidence>
<dbReference type="InterPro" id="IPR001128">
    <property type="entry name" value="Cyt_P450"/>
</dbReference>
<dbReference type="Gene3D" id="1.10.630.10">
    <property type="entry name" value="Cytochrome P450"/>
    <property type="match status" value="2"/>
</dbReference>
<dbReference type="GO" id="GO:0005506">
    <property type="term" value="F:iron ion binding"/>
    <property type="evidence" value="ECO:0007669"/>
    <property type="project" value="InterPro"/>
</dbReference>
<dbReference type="GO" id="GO:0016705">
    <property type="term" value="F:oxidoreductase activity, acting on paired donors, with incorporation or reduction of molecular oxygen"/>
    <property type="evidence" value="ECO:0007669"/>
    <property type="project" value="InterPro"/>
</dbReference>
<evidence type="ECO:0000256" key="2">
    <source>
        <dbReference type="ARBA" id="ARBA00010617"/>
    </source>
</evidence>
<evidence type="ECO:0000256" key="9">
    <source>
        <dbReference type="SAM" id="Phobius"/>
    </source>
</evidence>
<dbReference type="InterPro" id="IPR036396">
    <property type="entry name" value="Cyt_P450_sf"/>
</dbReference>
<evidence type="ECO:0000256" key="7">
    <source>
        <dbReference type="PIRSR" id="PIRSR602401-1"/>
    </source>
</evidence>
<dbReference type="InterPro" id="IPR002401">
    <property type="entry name" value="Cyt_P450_E_grp-I"/>
</dbReference>
<dbReference type="PROSITE" id="PS00086">
    <property type="entry name" value="CYTOCHROME_P450"/>
    <property type="match status" value="1"/>
</dbReference>
<dbReference type="PANTHER" id="PTHR24305:SF157">
    <property type="entry name" value="N-ACETYLTRYPTOPHAN 6-HYDROXYLASE IVOC-RELATED"/>
    <property type="match status" value="1"/>
</dbReference>
<dbReference type="PANTHER" id="PTHR24305">
    <property type="entry name" value="CYTOCHROME P450"/>
    <property type="match status" value="1"/>
</dbReference>
<keyword evidence="4 8" id="KW-0560">Oxidoreductase</keyword>
<dbReference type="Proteomes" id="UP000235786">
    <property type="component" value="Unassembled WGS sequence"/>
</dbReference>
<comment type="cofactor">
    <cofactor evidence="1 7">
        <name>heme</name>
        <dbReference type="ChEBI" id="CHEBI:30413"/>
    </cofactor>
</comment>
<comment type="similarity">
    <text evidence="2 8">Belongs to the cytochrome P450 family.</text>
</comment>
<dbReference type="EMBL" id="KZ613969">
    <property type="protein sequence ID" value="PMD30021.1"/>
    <property type="molecule type" value="Genomic_DNA"/>
</dbReference>
<dbReference type="AlphaFoldDB" id="A0A2J6QUT5"/>
<keyword evidence="6 8" id="KW-0503">Monooxygenase</keyword>
<dbReference type="PRINTS" id="PR00463">
    <property type="entry name" value="EP450I"/>
</dbReference>
<proteinExistence type="inferred from homology"/>
<name>A0A2J6QUT5_HYAVF</name>
<keyword evidence="5 7" id="KW-0408">Iron</keyword>
<dbReference type="OrthoDB" id="3945418at2759"/>
<keyword evidence="9" id="KW-0472">Membrane</keyword>
<keyword evidence="7 8" id="KW-0349">Heme</keyword>
<dbReference type="SUPFAM" id="SSF48264">
    <property type="entry name" value="Cytochrome P450"/>
    <property type="match status" value="1"/>
</dbReference>
<evidence type="ECO:0000313" key="10">
    <source>
        <dbReference type="EMBL" id="PMD30021.1"/>
    </source>
</evidence>
<protein>
    <submittedName>
        <fullName evidence="10">Cytochrome P450</fullName>
    </submittedName>
</protein>